<sequence>MRSYKTAVVIFCEKNFAISLINPTIKLPSGIDSFEKLRNALKEDFSFTVFKNTNKRKLQLLKYIPDRQGGETSEFFSNFRQLCYNAEINDIVEQKNFLYLSLSKNHFSSESYKKMKNINSTSELIELFGKIAIDESNLIRNGSIAQLVFANTLLDTDALWNIITSGNELASYTDTNIYLRHYNSSNLLGIKYNYYKSPVTEHTKVCCSSNSNGLWKYNYSKLENYQGYLKSNDIINLSSHDFQFTINNDTFQEVVCHNERLGGNDEVV</sequence>
<keyword evidence="2" id="KW-1185">Reference proteome</keyword>
<organism evidence="1 2">
    <name type="scientific">Funneliformis geosporum</name>
    <dbReference type="NCBI Taxonomy" id="1117311"/>
    <lineage>
        <taxon>Eukaryota</taxon>
        <taxon>Fungi</taxon>
        <taxon>Fungi incertae sedis</taxon>
        <taxon>Mucoromycota</taxon>
        <taxon>Glomeromycotina</taxon>
        <taxon>Glomeromycetes</taxon>
        <taxon>Glomerales</taxon>
        <taxon>Glomeraceae</taxon>
        <taxon>Funneliformis</taxon>
    </lineage>
</organism>
<dbReference type="Gene3D" id="2.80.10.50">
    <property type="match status" value="1"/>
</dbReference>
<proteinExistence type="predicted"/>
<protein>
    <submittedName>
        <fullName evidence="1">3059_t:CDS:1</fullName>
    </submittedName>
</protein>
<evidence type="ECO:0000313" key="1">
    <source>
        <dbReference type="EMBL" id="CAI2182346.1"/>
    </source>
</evidence>
<dbReference type="EMBL" id="CAMKVN010002725">
    <property type="protein sequence ID" value="CAI2182346.1"/>
    <property type="molecule type" value="Genomic_DNA"/>
</dbReference>
<dbReference type="OrthoDB" id="5588846at2759"/>
<comment type="caution">
    <text evidence="1">The sequence shown here is derived from an EMBL/GenBank/DDBJ whole genome shotgun (WGS) entry which is preliminary data.</text>
</comment>
<reference evidence="1" key="1">
    <citation type="submission" date="2022-08" db="EMBL/GenBank/DDBJ databases">
        <authorList>
            <person name="Kallberg Y."/>
            <person name="Tangrot J."/>
            <person name="Rosling A."/>
        </authorList>
    </citation>
    <scope>NUCLEOTIDE SEQUENCE</scope>
    <source>
        <strain evidence="1">Wild A</strain>
    </source>
</reference>
<dbReference type="Proteomes" id="UP001153678">
    <property type="component" value="Unassembled WGS sequence"/>
</dbReference>
<name>A0A9W4WYS1_9GLOM</name>
<evidence type="ECO:0000313" key="2">
    <source>
        <dbReference type="Proteomes" id="UP001153678"/>
    </source>
</evidence>
<accession>A0A9W4WYS1</accession>
<gene>
    <name evidence="1" type="ORF">FWILDA_LOCUS10536</name>
</gene>
<dbReference type="AlphaFoldDB" id="A0A9W4WYS1"/>